<dbReference type="Pfam" id="PF00512">
    <property type="entry name" value="HisKA"/>
    <property type="match status" value="1"/>
</dbReference>
<dbReference type="PANTHER" id="PTHR43547:SF2">
    <property type="entry name" value="HYBRID SIGNAL TRANSDUCTION HISTIDINE KINASE C"/>
    <property type="match status" value="1"/>
</dbReference>
<dbReference type="InterPro" id="IPR005467">
    <property type="entry name" value="His_kinase_dom"/>
</dbReference>
<dbReference type="GO" id="GO:0016301">
    <property type="term" value="F:kinase activity"/>
    <property type="evidence" value="ECO:0007669"/>
    <property type="project" value="UniProtKB-KW"/>
</dbReference>
<feature type="region of interest" description="Disordered" evidence="6">
    <location>
        <begin position="239"/>
        <end position="282"/>
    </location>
</feature>
<keyword evidence="4 8" id="KW-0808">Transferase</keyword>
<comment type="caution">
    <text evidence="8">The sequence shown here is derived from an EMBL/GenBank/DDBJ whole genome shotgun (WGS) entry which is preliminary data.</text>
</comment>
<protein>
    <recommendedName>
        <fullName evidence="2">histidine kinase</fullName>
        <ecNumber evidence="2">2.7.13.3</ecNumber>
    </recommendedName>
</protein>
<comment type="catalytic activity">
    <reaction evidence="1">
        <text>ATP + protein L-histidine = ADP + protein N-phospho-L-histidine.</text>
        <dbReference type="EC" id="2.7.13.3"/>
    </reaction>
</comment>
<accession>A0ABV0KLY7</accession>
<dbReference type="SUPFAM" id="SSF55874">
    <property type="entry name" value="ATPase domain of HSP90 chaperone/DNA topoisomerase II/histidine kinase"/>
    <property type="match status" value="1"/>
</dbReference>
<dbReference type="SUPFAM" id="SSF47384">
    <property type="entry name" value="Homodimeric domain of signal transducing histidine kinase"/>
    <property type="match status" value="1"/>
</dbReference>
<evidence type="ECO:0000313" key="8">
    <source>
        <dbReference type="EMBL" id="MEP1060220.1"/>
    </source>
</evidence>
<dbReference type="PROSITE" id="PS50109">
    <property type="entry name" value="HIS_KIN"/>
    <property type="match status" value="1"/>
</dbReference>
<dbReference type="InterPro" id="IPR036890">
    <property type="entry name" value="HATPase_C_sf"/>
</dbReference>
<dbReference type="CDD" id="cd00082">
    <property type="entry name" value="HisKA"/>
    <property type="match status" value="1"/>
</dbReference>
<dbReference type="Gene3D" id="1.10.287.130">
    <property type="match status" value="1"/>
</dbReference>
<dbReference type="PANTHER" id="PTHR43547">
    <property type="entry name" value="TWO-COMPONENT HISTIDINE KINASE"/>
    <property type="match status" value="1"/>
</dbReference>
<name>A0ABV0KLY7_9CYAN</name>
<reference evidence="8 9" key="1">
    <citation type="submission" date="2022-04" db="EMBL/GenBank/DDBJ databases">
        <title>Positive selection, recombination, and allopatry shape intraspecific diversity of widespread and dominant cyanobacteria.</title>
        <authorList>
            <person name="Wei J."/>
            <person name="Shu W."/>
            <person name="Hu C."/>
        </authorList>
    </citation>
    <scope>NUCLEOTIDE SEQUENCE [LARGE SCALE GENOMIC DNA]</scope>
    <source>
        <strain evidence="8 9">AS-A4</strain>
    </source>
</reference>
<keyword evidence="4 8" id="KW-0418">Kinase</keyword>
<dbReference type="InterPro" id="IPR003661">
    <property type="entry name" value="HisK_dim/P_dom"/>
</dbReference>
<feature type="domain" description="Histidine kinase" evidence="7">
    <location>
        <begin position="296"/>
        <end position="517"/>
    </location>
</feature>
<evidence type="ECO:0000256" key="1">
    <source>
        <dbReference type="ARBA" id="ARBA00000085"/>
    </source>
</evidence>
<dbReference type="EC" id="2.7.13.3" evidence="2"/>
<feature type="compositionally biased region" description="Basic and acidic residues" evidence="6">
    <location>
        <begin position="258"/>
        <end position="268"/>
    </location>
</feature>
<dbReference type="Gene3D" id="3.30.565.10">
    <property type="entry name" value="Histidine kinase-like ATPase, C-terminal domain"/>
    <property type="match status" value="1"/>
</dbReference>
<evidence type="ECO:0000313" key="9">
    <source>
        <dbReference type="Proteomes" id="UP001476950"/>
    </source>
</evidence>
<evidence type="ECO:0000256" key="6">
    <source>
        <dbReference type="SAM" id="MobiDB-lite"/>
    </source>
</evidence>
<evidence type="ECO:0000256" key="3">
    <source>
        <dbReference type="ARBA" id="ARBA00022553"/>
    </source>
</evidence>
<dbReference type="EMBL" id="JAMPLM010000016">
    <property type="protein sequence ID" value="MEP1060220.1"/>
    <property type="molecule type" value="Genomic_DNA"/>
</dbReference>
<evidence type="ECO:0000259" key="7">
    <source>
        <dbReference type="PROSITE" id="PS50109"/>
    </source>
</evidence>
<evidence type="ECO:0000256" key="4">
    <source>
        <dbReference type="ARBA" id="ARBA00022777"/>
    </source>
</evidence>
<gene>
    <name evidence="8" type="ORF">NDI38_17430</name>
</gene>
<dbReference type="Proteomes" id="UP001476950">
    <property type="component" value="Unassembled WGS sequence"/>
</dbReference>
<proteinExistence type="predicted"/>
<dbReference type="InterPro" id="IPR036097">
    <property type="entry name" value="HisK_dim/P_sf"/>
</dbReference>
<sequence>MPKWLLPTLSEILALNDPTWMDYSAPAVTMESIAPFRSHRSALQRVRAEREWSGAIAALSLLLQNVVATAEASDTEPTTQGFVLSGPLPVISHPALVCNFSTWSLTANPLHVAAWLPLQLLPASDQTLVASQPETTSALPLLPGDPLAAEQFCLVLTSRFSLVVVLGESLLGEPAFMFSFMPTVVEQAWNAIRPRILLMNSEQIEQLDALAAQFAPVAPDYATVMRFSRLMLAHLPEPLEETRSEKTEGQSVAQRQEATSKRQGDRQNVRKHPAPSHYQTMPLPDAASLDVELLQALAHEIRTPLTTIRTLTRSLLKRIDLPPDVVKRLGIIDRECSEQIDRFGLIFRAVELQTSSSRPSKMSLTRTPLAEMFKQSIPRWQQQASQRQLTLDIVLPQKMPTVVSDPMMLDQALTSLIERFTRSLPVGSHIQVEVVPAGNQLKVQLQSETDSAMAAQKQHRPLLRSLGQLLMFQPETGTLSLNLAVTKSLFQALGGKLIVRDRPQQGEVMTVFLPLEMSSMEILDAEPKLL</sequence>
<keyword evidence="3" id="KW-0597">Phosphoprotein</keyword>
<evidence type="ECO:0000256" key="2">
    <source>
        <dbReference type="ARBA" id="ARBA00012438"/>
    </source>
</evidence>
<keyword evidence="5" id="KW-0902">Two-component regulatory system</keyword>
<keyword evidence="9" id="KW-1185">Reference proteome</keyword>
<evidence type="ECO:0000256" key="5">
    <source>
        <dbReference type="ARBA" id="ARBA00023012"/>
    </source>
</evidence>
<dbReference type="RefSeq" id="WP_190446349.1">
    <property type="nucleotide sequence ID" value="NZ_JAMPLM010000016.1"/>
</dbReference>
<organism evidence="8 9">
    <name type="scientific">Stenomitos frigidus AS-A4</name>
    <dbReference type="NCBI Taxonomy" id="2933935"/>
    <lineage>
        <taxon>Bacteria</taxon>
        <taxon>Bacillati</taxon>
        <taxon>Cyanobacteriota</taxon>
        <taxon>Cyanophyceae</taxon>
        <taxon>Leptolyngbyales</taxon>
        <taxon>Leptolyngbyaceae</taxon>
        <taxon>Stenomitos</taxon>
    </lineage>
</organism>